<organism evidence="3 4">
    <name type="scientific">Calicophoron daubneyi</name>
    <name type="common">Rumen fluke</name>
    <name type="synonym">Paramphistomum daubneyi</name>
    <dbReference type="NCBI Taxonomy" id="300641"/>
    <lineage>
        <taxon>Eukaryota</taxon>
        <taxon>Metazoa</taxon>
        <taxon>Spiralia</taxon>
        <taxon>Lophotrochozoa</taxon>
        <taxon>Platyhelminthes</taxon>
        <taxon>Trematoda</taxon>
        <taxon>Digenea</taxon>
        <taxon>Plagiorchiida</taxon>
        <taxon>Pronocephalata</taxon>
        <taxon>Paramphistomoidea</taxon>
        <taxon>Paramphistomidae</taxon>
        <taxon>Calicophoron</taxon>
    </lineage>
</organism>
<evidence type="ECO:0000256" key="1">
    <source>
        <dbReference type="ARBA" id="ARBA00003520"/>
    </source>
</evidence>
<comment type="similarity">
    <text evidence="2">Belongs to the actin family.</text>
</comment>
<dbReference type="InterPro" id="IPR043129">
    <property type="entry name" value="ATPase_NBD"/>
</dbReference>
<evidence type="ECO:0000256" key="2">
    <source>
        <dbReference type="RuleBase" id="RU000487"/>
    </source>
</evidence>
<dbReference type="Proteomes" id="UP001497525">
    <property type="component" value="Unassembled WGS sequence"/>
</dbReference>
<dbReference type="Gene3D" id="3.90.640.10">
    <property type="entry name" value="Actin, Chain A, domain 4"/>
    <property type="match status" value="1"/>
</dbReference>
<evidence type="ECO:0008006" key="5">
    <source>
        <dbReference type="Google" id="ProtNLM"/>
    </source>
</evidence>
<dbReference type="AlphaFoldDB" id="A0AAV2TAF7"/>
<dbReference type="CDD" id="cd10207">
    <property type="entry name" value="ASKHA_NBD_Arp10"/>
    <property type="match status" value="1"/>
</dbReference>
<protein>
    <recommendedName>
        <fullName evidence="5">Actin-related protein 10</fullName>
    </recommendedName>
</protein>
<dbReference type="Pfam" id="PF00022">
    <property type="entry name" value="Actin"/>
    <property type="match status" value="2"/>
</dbReference>
<proteinExistence type="inferred from homology"/>
<dbReference type="Gene3D" id="3.30.420.40">
    <property type="match status" value="2"/>
</dbReference>
<accession>A0AAV2TAF7</accession>
<dbReference type="SUPFAM" id="SSF53067">
    <property type="entry name" value="Actin-like ATPase domain"/>
    <property type="match status" value="2"/>
</dbReference>
<sequence length="415" mass="46060">MPGLESLILSEKTAVIFDIGSVYTKCGFAGESGPRFIFPTQLTLPNGTVKDFVSLNTLQEKRTFLVSFLHHLYYRHLLVNPKDRRVVVVESILCTTEFRNLVANVLFEHFEVPSALFAPAHLTTLFTLGLSTGLVLDCGYREAVVIPVCEGYTLLNSWQAGQLGSEAIYRNLEDLLLENASVIDENNTLTPLKDFPGDLISVDLLEDLMVRTCFISPSSRAAEWNKWFNGKESGENETPPTTPKVAEEHFTYPLNALKGSKSLEIPSWIRELGVECLFTGDADQITIASLILRSILASPIDVRKSLAKNIILTGGTVTLPGFASRLIEELNACLEWHEFESLSALKGTFRIHRPPAEANYVAWLGGAIFGALECLPGRSLERNVYLEKRELPDWTTIIDTGLCEPAELRVEVGRT</sequence>
<dbReference type="PANTHER" id="PTHR11937">
    <property type="entry name" value="ACTIN"/>
    <property type="match status" value="1"/>
</dbReference>
<dbReference type="EMBL" id="CAXLJL010000156">
    <property type="protein sequence ID" value="CAL5133232.1"/>
    <property type="molecule type" value="Genomic_DNA"/>
</dbReference>
<dbReference type="SMART" id="SM00268">
    <property type="entry name" value="ACTIN"/>
    <property type="match status" value="1"/>
</dbReference>
<evidence type="ECO:0000313" key="4">
    <source>
        <dbReference type="Proteomes" id="UP001497525"/>
    </source>
</evidence>
<gene>
    <name evidence="3" type="ORF">CDAUBV1_LOCUS6500</name>
</gene>
<evidence type="ECO:0000313" key="3">
    <source>
        <dbReference type="EMBL" id="CAL5133232.1"/>
    </source>
</evidence>
<dbReference type="InterPro" id="IPR004000">
    <property type="entry name" value="Actin"/>
</dbReference>
<comment type="caution">
    <text evidence="3">The sequence shown here is derived from an EMBL/GenBank/DDBJ whole genome shotgun (WGS) entry which is preliminary data.</text>
</comment>
<name>A0AAV2TAF7_CALDB</name>
<reference evidence="3" key="1">
    <citation type="submission" date="2024-06" db="EMBL/GenBank/DDBJ databases">
        <authorList>
            <person name="Liu X."/>
            <person name="Lenzi L."/>
            <person name="Haldenby T S."/>
            <person name="Uol C."/>
        </authorList>
    </citation>
    <scope>NUCLEOTIDE SEQUENCE</scope>
</reference>
<comment type="function">
    <text evidence="1">Actins are highly conserved proteins that are involved in various types of cell motility and are ubiquitously expressed in all eukaryotic cells.</text>
</comment>